<feature type="transmembrane region" description="Helical" evidence="1">
    <location>
        <begin position="247"/>
        <end position="268"/>
    </location>
</feature>
<keyword evidence="1" id="KW-0812">Transmembrane</keyword>
<gene>
    <name evidence="2" type="ORF">QR680_010447</name>
</gene>
<proteinExistence type="predicted"/>
<feature type="transmembrane region" description="Helical" evidence="1">
    <location>
        <begin position="213"/>
        <end position="235"/>
    </location>
</feature>
<organism evidence="2 3">
    <name type="scientific">Steinernema hermaphroditum</name>
    <dbReference type="NCBI Taxonomy" id="289476"/>
    <lineage>
        <taxon>Eukaryota</taxon>
        <taxon>Metazoa</taxon>
        <taxon>Ecdysozoa</taxon>
        <taxon>Nematoda</taxon>
        <taxon>Chromadorea</taxon>
        <taxon>Rhabditida</taxon>
        <taxon>Tylenchina</taxon>
        <taxon>Panagrolaimomorpha</taxon>
        <taxon>Strongyloidoidea</taxon>
        <taxon>Steinernematidae</taxon>
        <taxon>Steinernema</taxon>
    </lineage>
</organism>
<feature type="transmembrane region" description="Helical" evidence="1">
    <location>
        <begin position="80"/>
        <end position="103"/>
    </location>
</feature>
<comment type="caution">
    <text evidence="2">The sequence shown here is derived from an EMBL/GenBank/DDBJ whole genome shotgun (WGS) entry which is preliminary data.</text>
</comment>
<evidence type="ECO:0000256" key="1">
    <source>
        <dbReference type="SAM" id="Phobius"/>
    </source>
</evidence>
<evidence type="ECO:0000313" key="2">
    <source>
        <dbReference type="EMBL" id="KAK0427833.1"/>
    </source>
</evidence>
<name>A0AA39MBK7_9BILA</name>
<keyword evidence="1" id="KW-0472">Membrane</keyword>
<dbReference type="EMBL" id="JAUCMV010000001">
    <property type="protein sequence ID" value="KAK0427833.1"/>
    <property type="molecule type" value="Genomic_DNA"/>
</dbReference>
<dbReference type="AlphaFoldDB" id="A0AA39MBK7"/>
<feature type="transmembrane region" description="Helical" evidence="1">
    <location>
        <begin position="7"/>
        <end position="33"/>
    </location>
</feature>
<feature type="transmembrane region" description="Helical" evidence="1">
    <location>
        <begin position="45"/>
        <end position="68"/>
    </location>
</feature>
<keyword evidence="3" id="KW-1185">Reference proteome</keyword>
<reference evidence="2" key="1">
    <citation type="submission" date="2023-06" db="EMBL/GenBank/DDBJ databases">
        <title>Genomic analysis of the entomopathogenic nematode Steinernema hermaphroditum.</title>
        <authorList>
            <person name="Schwarz E.M."/>
            <person name="Heppert J.K."/>
            <person name="Baniya A."/>
            <person name="Schwartz H.T."/>
            <person name="Tan C.-H."/>
            <person name="Antoshechkin I."/>
            <person name="Sternberg P.W."/>
            <person name="Goodrich-Blair H."/>
            <person name="Dillman A.R."/>
        </authorList>
    </citation>
    <scope>NUCLEOTIDE SEQUENCE</scope>
    <source>
        <strain evidence="2">PS9179</strain>
        <tissue evidence="2">Whole animal</tissue>
    </source>
</reference>
<sequence length="595" mass="68221">MSALSKLIIYWLTIAFGVFSIAANIRNLIFIFAVNQSNTKQYGMLRLTVIVHLVYNVCSTAYTLNMILIFNQDQWSDTVIYLAASLMLSTSLSVVCCDVCTVVDRILAIERPVVYSKRYKTNWLIFATGLVLFAFVGNVIVYECGKNAVPEGDVQHFRRTVSDRTIDIMYWLKSGILLCNVPLTVFFLWRLNRFLKSTHMFVTNESLKKANQLVKFQMLAEIFVIIVPTMVATVIDWGANVAITTVVGSYPTLTYVLYTSFCAVSLAIRLRNSTADSTGPPSIMDTVPYDFCHDVWSRLARYSCVFDRANEFLPEPWRSAIMNYTEKLLYISVRISKDDAGWSYYISPEDREKGPLSLQELLAMDRRYLICRRIHIGAPIEYFNFEEKLTCSKEVIAKKLIPLAIRHTQPQSPLSFALDIPTEAAAECLKLFQNAKGLPRIRLPYFGEKTEEFLAEQVKNNRALQDIYLHGMWPNNPLGVWPDNQRVKDILLQFLSSSGDKRLTVLVTIDIKMFKAAFDSWLRNFKKLGIKGLQGFTDEDVLSLPFPDNVTRKEQVREFDNDEYQYIVTWTNENGSFLEFVRNSIRTDFALMNLA</sequence>
<protein>
    <submittedName>
        <fullName evidence="2">Uncharacterized protein</fullName>
    </submittedName>
</protein>
<accession>A0AA39MBK7</accession>
<feature type="transmembrane region" description="Helical" evidence="1">
    <location>
        <begin position="123"/>
        <end position="142"/>
    </location>
</feature>
<evidence type="ECO:0000313" key="3">
    <source>
        <dbReference type="Proteomes" id="UP001175271"/>
    </source>
</evidence>
<keyword evidence="1" id="KW-1133">Transmembrane helix</keyword>
<dbReference type="Proteomes" id="UP001175271">
    <property type="component" value="Unassembled WGS sequence"/>
</dbReference>
<feature type="transmembrane region" description="Helical" evidence="1">
    <location>
        <begin position="168"/>
        <end position="192"/>
    </location>
</feature>